<sequence length="279" mass="31233">MVQQNNQSGGMNIQSQSLVGFFLGLVFLVGAGNLSAKCIKTVRWSDDPPYSWRSDDGELHGIYIDFSRALMQRLNCEPQFVQLPWARALAELEAGRLDLLFGAFIDTNRERFAYFSLPINRSPNVLFITTTAAEKYDLKQLADIMGTNFRLGAQIGVNYNGDFEKLHQNPALNERLLKMTNRQGGWKMMAVNRLDGLIADEVTALRELQELGLMHVIHKGTIEISGQAAAMAFSKKSVSADFVQQFNANLEAMKLEGSYKAVLARYLPCDIDIEQLGCR</sequence>
<name>A0ABV8UZM0_9GAMM</name>
<dbReference type="SUPFAM" id="SSF53850">
    <property type="entry name" value="Periplasmic binding protein-like II"/>
    <property type="match status" value="1"/>
</dbReference>
<dbReference type="EMBL" id="JBHSCX010000001">
    <property type="protein sequence ID" value="MFC4360878.1"/>
    <property type="molecule type" value="Genomic_DNA"/>
</dbReference>
<evidence type="ECO:0000313" key="4">
    <source>
        <dbReference type="EMBL" id="MFC4360878.1"/>
    </source>
</evidence>
<dbReference type="Proteomes" id="UP001595840">
    <property type="component" value="Unassembled WGS sequence"/>
</dbReference>
<evidence type="ECO:0000313" key="5">
    <source>
        <dbReference type="Proteomes" id="UP001595840"/>
    </source>
</evidence>
<dbReference type="SMART" id="SM00062">
    <property type="entry name" value="PBPb"/>
    <property type="match status" value="1"/>
</dbReference>
<dbReference type="PANTHER" id="PTHR35936:SF25">
    <property type="entry name" value="ABC TRANSPORTER SUBSTRATE-BINDING PROTEIN"/>
    <property type="match status" value="1"/>
</dbReference>
<accession>A0ABV8UZM0</accession>
<evidence type="ECO:0000256" key="2">
    <source>
        <dbReference type="ARBA" id="ARBA00022729"/>
    </source>
</evidence>
<keyword evidence="5" id="KW-1185">Reference proteome</keyword>
<proteinExistence type="inferred from homology"/>
<dbReference type="Pfam" id="PF00497">
    <property type="entry name" value="SBP_bac_3"/>
    <property type="match status" value="1"/>
</dbReference>
<dbReference type="InterPro" id="IPR001638">
    <property type="entry name" value="Solute-binding_3/MltF_N"/>
</dbReference>
<organism evidence="4 5">
    <name type="scientific">Simiduia curdlanivorans</name>
    <dbReference type="NCBI Taxonomy" id="1492769"/>
    <lineage>
        <taxon>Bacteria</taxon>
        <taxon>Pseudomonadati</taxon>
        <taxon>Pseudomonadota</taxon>
        <taxon>Gammaproteobacteria</taxon>
        <taxon>Cellvibrionales</taxon>
        <taxon>Cellvibrionaceae</taxon>
        <taxon>Simiduia</taxon>
    </lineage>
</organism>
<dbReference type="Gene3D" id="3.40.190.10">
    <property type="entry name" value="Periplasmic binding protein-like II"/>
    <property type="match status" value="2"/>
</dbReference>
<dbReference type="RefSeq" id="WP_290264812.1">
    <property type="nucleotide sequence ID" value="NZ_JAUFQG010000006.1"/>
</dbReference>
<evidence type="ECO:0000259" key="3">
    <source>
        <dbReference type="SMART" id="SM00062"/>
    </source>
</evidence>
<keyword evidence="2" id="KW-0732">Signal</keyword>
<gene>
    <name evidence="4" type="ORF">ACFOX3_01120</name>
</gene>
<comment type="similarity">
    <text evidence="1">Belongs to the bacterial solute-binding protein 3 family.</text>
</comment>
<dbReference type="PANTHER" id="PTHR35936">
    <property type="entry name" value="MEMBRANE-BOUND LYTIC MUREIN TRANSGLYCOSYLASE F"/>
    <property type="match status" value="1"/>
</dbReference>
<comment type="caution">
    <text evidence="4">The sequence shown here is derived from an EMBL/GenBank/DDBJ whole genome shotgun (WGS) entry which is preliminary data.</text>
</comment>
<evidence type="ECO:0000256" key="1">
    <source>
        <dbReference type="ARBA" id="ARBA00010333"/>
    </source>
</evidence>
<feature type="domain" description="Solute-binding protein family 3/N-terminal" evidence="3">
    <location>
        <begin position="41"/>
        <end position="270"/>
    </location>
</feature>
<reference evidence="5" key="1">
    <citation type="journal article" date="2019" name="Int. J. Syst. Evol. Microbiol.">
        <title>The Global Catalogue of Microorganisms (GCM) 10K type strain sequencing project: providing services to taxonomists for standard genome sequencing and annotation.</title>
        <authorList>
            <consortium name="The Broad Institute Genomics Platform"/>
            <consortium name="The Broad Institute Genome Sequencing Center for Infectious Disease"/>
            <person name="Wu L."/>
            <person name="Ma J."/>
        </authorList>
    </citation>
    <scope>NUCLEOTIDE SEQUENCE [LARGE SCALE GENOMIC DNA]</scope>
    <source>
        <strain evidence="5">CECT 8570</strain>
    </source>
</reference>
<protein>
    <submittedName>
        <fullName evidence="4">Substrate-binding periplasmic protein</fullName>
    </submittedName>
</protein>